<keyword evidence="4 12" id="KW-0812">Transmembrane</keyword>
<evidence type="ECO:0000256" key="10">
    <source>
        <dbReference type="ARBA" id="ARBA00023180"/>
    </source>
</evidence>
<keyword evidence="10" id="KW-0325">Glycoprotein</keyword>
<proteinExistence type="predicted"/>
<dbReference type="Gene3D" id="2.60.40.60">
    <property type="entry name" value="Cadherins"/>
    <property type="match status" value="2"/>
</dbReference>
<evidence type="ECO:0000256" key="9">
    <source>
        <dbReference type="ARBA" id="ARBA00023136"/>
    </source>
</evidence>
<dbReference type="PANTHER" id="PTHR24025">
    <property type="entry name" value="DESMOGLEIN FAMILY MEMBER"/>
    <property type="match status" value="1"/>
</dbReference>
<dbReference type="FunFam" id="2.60.40.60:FF:000027">
    <property type="entry name" value="Cadherin 2"/>
    <property type="match status" value="1"/>
</dbReference>
<dbReference type="GO" id="GO:0007156">
    <property type="term" value="P:homophilic cell adhesion via plasma membrane adhesion molecules"/>
    <property type="evidence" value="ECO:0007669"/>
    <property type="project" value="InterPro"/>
</dbReference>
<keyword evidence="15" id="KW-1185">Reference proteome</keyword>
<feature type="domain" description="Cadherin" evidence="13">
    <location>
        <begin position="9"/>
        <end position="78"/>
    </location>
</feature>
<evidence type="ECO:0000256" key="12">
    <source>
        <dbReference type="SAM" id="Phobius"/>
    </source>
</evidence>
<reference evidence="15" key="2">
    <citation type="journal article" date="2007" name="PLoS Biol.">
        <title>Survey sequencing and comparative analysis of the elephant shark (Callorhinchus milii) genome.</title>
        <authorList>
            <person name="Venkatesh B."/>
            <person name="Kirkness E.F."/>
            <person name="Loh Y.H."/>
            <person name="Halpern A.L."/>
            <person name="Lee A.P."/>
            <person name="Johnson J."/>
            <person name="Dandona N."/>
            <person name="Viswanathan L.D."/>
            <person name="Tay A."/>
            <person name="Venter J.C."/>
            <person name="Strausberg R.L."/>
            <person name="Brenner S."/>
        </authorList>
    </citation>
    <scope>NUCLEOTIDE SEQUENCE [LARGE SCALE GENOMIC DNA]</scope>
</reference>
<keyword evidence="5" id="KW-0677">Repeat</keyword>
<evidence type="ECO:0000256" key="5">
    <source>
        <dbReference type="ARBA" id="ARBA00022737"/>
    </source>
</evidence>
<organism evidence="14 15">
    <name type="scientific">Callorhinchus milii</name>
    <name type="common">Ghost shark</name>
    <dbReference type="NCBI Taxonomy" id="7868"/>
    <lineage>
        <taxon>Eukaryota</taxon>
        <taxon>Metazoa</taxon>
        <taxon>Chordata</taxon>
        <taxon>Craniata</taxon>
        <taxon>Vertebrata</taxon>
        <taxon>Chondrichthyes</taxon>
        <taxon>Holocephali</taxon>
        <taxon>Chimaeriformes</taxon>
        <taxon>Callorhinchidae</taxon>
        <taxon>Callorhinchus</taxon>
    </lineage>
</organism>
<keyword evidence="3" id="KW-1003">Cell membrane</keyword>
<evidence type="ECO:0000256" key="8">
    <source>
        <dbReference type="ARBA" id="ARBA00022989"/>
    </source>
</evidence>
<reference evidence="15" key="1">
    <citation type="journal article" date="2006" name="Science">
        <title>Ancient noncoding elements conserved in the human genome.</title>
        <authorList>
            <person name="Venkatesh B."/>
            <person name="Kirkness E.F."/>
            <person name="Loh Y.H."/>
            <person name="Halpern A.L."/>
            <person name="Lee A.P."/>
            <person name="Johnson J."/>
            <person name="Dandona N."/>
            <person name="Viswanathan L.D."/>
            <person name="Tay A."/>
            <person name="Venter J.C."/>
            <person name="Strausberg R.L."/>
            <person name="Brenner S."/>
        </authorList>
    </citation>
    <scope>NUCLEOTIDE SEQUENCE [LARGE SCALE GENOMIC DNA]</scope>
</reference>
<evidence type="ECO:0000256" key="4">
    <source>
        <dbReference type="ARBA" id="ARBA00022692"/>
    </source>
</evidence>
<dbReference type="InterPro" id="IPR015919">
    <property type="entry name" value="Cadherin-like_sf"/>
</dbReference>
<reference evidence="14" key="5">
    <citation type="submission" date="2025-09" db="UniProtKB">
        <authorList>
            <consortium name="Ensembl"/>
        </authorList>
    </citation>
    <scope>IDENTIFICATION</scope>
</reference>
<evidence type="ECO:0000313" key="15">
    <source>
        <dbReference type="Proteomes" id="UP000314986"/>
    </source>
</evidence>
<dbReference type="PROSITE" id="PS50268">
    <property type="entry name" value="CADHERIN_2"/>
    <property type="match status" value="1"/>
</dbReference>
<dbReference type="InterPro" id="IPR020894">
    <property type="entry name" value="Cadherin_CS"/>
</dbReference>
<dbReference type="GO" id="GO:0005886">
    <property type="term" value="C:plasma membrane"/>
    <property type="evidence" value="ECO:0007669"/>
    <property type="project" value="UniProtKB-SubCell"/>
</dbReference>
<evidence type="ECO:0000256" key="3">
    <source>
        <dbReference type="ARBA" id="ARBA00022475"/>
    </source>
</evidence>
<dbReference type="CDD" id="cd11304">
    <property type="entry name" value="Cadherin_repeat"/>
    <property type="match status" value="1"/>
</dbReference>
<keyword evidence="7" id="KW-0130">Cell adhesion</keyword>
<feature type="transmembrane region" description="Helical" evidence="12">
    <location>
        <begin position="177"/>
        <end position="199"/>
    </location>
</feature>
<dbReference type="GO" id="GO:0030057">
    <property type="term" value="C:desmosome"/>
    <property type="evidence" value="ECO:0007669"/>
    <property type="project" value="TreeGrafter"/>
</dbReference>
<keyword evidence="8 12" id="KW-1133">Transmembrane helix</keyword>
<dbReference type="AlphaFoldDB" id="A0A4W3GDC7"/>
<dbReference type="PANTHER" id="PTHR24025:SF1">
    <property type="entry name" value="DESMOGLEIN-2"/>
    <property type="match status" value="1"/>
</dbReference>
<dbReference type="GO" id="GO:0005509">
    <property type="term" value="F:calcium ion binding"/>
    <property type="evidence" value="ECO:0007669"/>
    <property type="project" value="UniProtKB-UniRule"/>
</dbReference>
<sequence length="202" mass="21695">FVSNRYAKGSDPANWLHIDPATGNISFITVPDRESEYVVNGTYTATILAINNDDVPSTTATGTIVLRVEDTNDNIPIIKNLQPCICDNTKSLSVTAFDPDQSPFGAPFKFTVLDGNWKIGKTEGNTAELQSLKELWPGTFKLPVKVEDNQGSGEVHNLDVKVVECTKKQPDCSLTKLGGGAVLGASAIGLMVLGSLLLLRKC</sequence>
<keyword evidence="9 12" id="KW-0472">Membrane</keyword>
<reference evidence="15" key="3">
    <citation type="journal article" date="2014" name="Nature">
        <title>Elephant shark genome provides unique insights into gnathostome evolution.</title>
        <authorList>
            <consortium name="International Elephant Shark Genome Sequencing Consortium"/>
            <person name="Venkatesh B."/>
            <person name="Lee A.P."/>
            <person name="Ravi V."/>
            <person name="Maurya A.K."/>
            <person name="Lian M.M."/>
            <person name="Swann J.B."/>
            <person name="Ohta Y."/>
            <person name="Flajnik M.F."/>
            <person name="Sutoh Y."/>
            <person name="Kasahara M."/>
            <person name="Hoon S."/>
            <person name="Gangu V."/>
            <person name="Roy S.W."/>
            <person name="Irimia M."/>
            <person name="Korzh V."/>
            <person name="Kondrychyn I."/>
            <person name="Lim Z.W."/>
            <person name="Tay B.H."/>
            <person name="Tohari S."/>
            <person name="Kong K.W."/>
            <person name="Ho S."/>
            <person name="Lorente-Galdos B."/>
            <person name="Quilez J."/>
            <person name="Marques-Bonet T."/>
            <person name="Raney B.J."/>
            <person name="Ingham P.W."/>
            <person name="Tay A."/>
            <person name="Hillier L.W."/>
            <person name="Minx P."/>
            <person name="Boehm T."/>
            <person name="Wilson R.K."/>
            <person name="Brenner S."/>
            <person name="Warren W.C."/>
        </authorList>
    </citation>
    <scope>NUCLEOTIDE SEQUENCE [LARGE SCALE GENOMIC DNA]</scope>
</reference>
<name>A0A4W3GDC7_CALMI</name>
<comment type="subcellular location">
    <subcellularLocation>
        <location evidence="1">Cell membrane</location>
    </subcellularLocation>
    <subcellularLocation>
        <location evidence="2">Membrane</location>
        <topology evidence="2">Single-pass type I membrane protein</topology>
    </subcellularLocation>
</comment>
<keyword evidence="6 11" id="KW-0106">Calcium</keyword>
<dbReference type="PROSITE" id="PS00232">
    <property type="entry name" value="CADHERIN_1"/>
    <property type="match status" value="1"/>
</dbReference>
<evidence type="ECO:0000256" key="1">
    <source>
        <dbReference type="ARBA" id="ARBA00004236"/>
    </source>
</evidence>
<dbReference type="SMART" id="SM00112">
    <property type="entry name" value="CA"/>
    <property type="match status" value="2"/>
</dbReference>
<evidence type="ECO:0000256" key="6">
    <source>
        <dbReference type="ARBA" id="ARBA00022837"/>
    </source>
</evidence>
<dbReference type="Ensembl" id="ENSCMIT00000000595.1">
    <property type="protein sequence ID" value="ENSCMIP00000000550.1"/>
    <property type="gene ID" value="ENSCMIG00000000402.1"/>
</dbReference>
<dbReference type="SUPFAM" id="SSF49313">
    <property type="entry name" value="Cadherin-like"/>
    <property type="match status" value="2"/>
</dbReference>
<evidence type="ECO:0000256" key="2">
    <source>
        <dbReference type="ARBA" id="ARBA00004479"/>
    </source>
</evidence>
<evidence type="ECO:0000256" key="11">
    <source>
        <dbReference type="PROSITE-ProRule" id="PRU00043"/>
    </source>
</evidence>
<evidence type="ECO:0000256" key="7">
    <source>
        <dbReference type="ARBA" id="ARBA00022889"/>
    </source>
</evidence>
<reference evidence="14" key="4">
    <citation type="submission" date="2025-08" db="UniProtKB">
        <authorList>
            <consortium name="Ensembl"/>
        </authorList>
    </citation>
    <scope>IDENTIFICATION</scope>
</reference>
<dbReference type="InterPro" id="IPR050971">
    <property type="entry name" value="Cadherin-domain_protein"/>
</dbReference>
<evidence type="ECO:0000259" key="13">
    <source>
        <dbReference type="PROSITE" id="PS50268"/>
    </source>
</evidence>
<protein>
    <recommendedName>
        <fullName evidence="13">Cadherin domain-containing protein</fullName>
    </recommendedName>
</protein>
<dbReference type="InterPro" id="IPR002126">
    <property type="entry name" value="Cadherin-like_dom"/>
</dbReference>
<dbReference type="GeneTree" id="ENSGT01030000234624"/>
<accession>A0A4W3GDC7</accession>
<evidence type="ECO:0000313" key="14">
    <source>
        <dbReference type="Ensembl" id="ENSCMIP00000000550.1"/>
    </source>
</evidence>
<dbReference type="Proteomes" id="UP000314986">
    <property type="component" value="Unassembled WGS sequence"/>
</dbReference>